<dbReference type="InterPro" id="IPR000814">
    <property type="entry name" value="TBP"/>
</dbReference>
<feature type="region of interest" description="Disordered" evidence="6">
    <location>
        <begin position="33"/>
        <end position="98"/>
    </location>
</feature>
<evidence type="ECO:0000256" key="6">
    <source>
        <dbReference type="SAM" id="MobiDB-lite"/>
    </source>
</evidence>
<evidence type="ECO:0008006" key="9">
    <source>
        <dbReference type="Google" id="ProtNLM"/>
    </source>
</evidence>
<sequence length="305" mass="33602">MDQNDSLSLFDQYLASPQGAMSPGTPVFSPMMHYGTGLTPQPVQSTDSLSTLEEEQQQATVATGQLSKTSQQATQEASDQTPQLFDSQPLTTAPMLGTTPLYPSPMTPMTPVTPMTPAMPASEIAELVPQLHNIVCTVNLGCKLDLKSIALLARNAEYNPKRFAAVIMRIREPRTTALLFSSGKMVCTGGKSEEQARLASRKYARIIQKLGFPAKFLDFKIQNMVGSCDVKFPIRLEALVLSHQQFASYEPELFPGLVYRMIKPRLVLLIFVSGKVVLTGAKVRSEIYEAFNNIYSILKGFRRTS</sequence>
<protein>
    <recommendedName>
        <fullName evidence="9">TATA-box-binding protein</fullName>
    </recommendedName>
</protein>
<dbReference type="GO" id="GO:0003677">
    <property type="term" value="F:DNA binding"/>
    <property type="evidence" value="ECO:0007669"/>
    <property type="project" value="UniProtKB-KW"/>
</dbReference>
<dbReference type="Gene3D" id="3.30.310.10">
    <property type="entry name" value="TATA-Binding Protein"/>
    <property type="match status" value="2"/>
</dbReference>
<dbReference type="PRINTS" id="PR00686">
    <property type="entry name" value="TIFACTORIID"/>
</dbReference>
<dbReference type="Pfam" id="PF00352">
    <property type="entry name" value="TBP"/>
    <property type="match status" value="2"/>
</dbReference>
<reference evidence="7 8" key="1">
    <citation type="submission" date="2016-04" db="EMBL/GenBank/DDBJ databases">
        <title>Polished mammalian reference genomes with single-molecule sequencing and chromosome conformation capture applied to the Capra hircus genome.</title>
        <authorList>
            <person name="Bickhart D.M."/>
            <person name="Koren S."/>
            <person name="Rosen B."/>
            <person name="Hastie A."/>
            <person name="Liachko I."/>
            <person name="Sullivan S.T."/>
            <person name="Burton J."/>
            <person name="Sayre B.L."/>
            <person name="Huson H.J."/>
            <person name="Lee J."/>
            <person name="Lam E."/>
            <person name="Kelley C.M."/>
            <person name="Hutchison J.L."/>
            <person name="Zhou Y."/>
            <person name="Sun J."/>
            <person name="Crisa A."/>
            <person name="Schwartz J.C."/>
            <person name="Hammond J.A."/>
            <person name="Schroeder S.G."/>
            <person name="Liu G.E."/>
            <person name="Dunham M."/>
            <person name="Shendure J."/>
            <person name="Sonstegard T.S."/>
            <person name="Phillippy A.M."/>
            <person name="Van Tassell C.P."/>
            <person name="Smith T.P."/>
        </authorList>
    </citation>
    <scope>NUCLEOTIDE SEQUENCE [LARGE SCALE GENOMIC DNA]</scope>
</reference>
<keyword evidence="8" id="KW-1185">Reference proteome</keyword>
<evidence type="ECO:0000256" key="4">
    <source>
        <dbReference type="ARBA" id="ARBA00023163"/>
    </source>
</evidence>
<evidence type="ECO:0000313" key="8">
    <source>
        <dbReference type="Proteomes" id="UP000291000"/>
    </source>
</evidence>
<evidence type="ECO:0000313" key="7">
    <source>
        <dbReference type="Ensembl" id="ENSCHIP00000002058.1"/>
    </source>
</evidence>
<dbReference type="InterPro" id="IPR030491">
    <property type="entry name" value="TBP_CS"/>
</dbReference>
<evidence type="ECO:0000256" key="3">
    <source>
        <dbReference type="ARBA" id="ARBA00023125"/>
    </source>
</evidence>
<dbReference type="FunFam" id="3.30.310.10:FF:000001">
    <property type="entry name" value="TATA-box-binding protein 2"/>
    <property type="match status" value="1"/>
</dbReference>
<dbReference type="EMBL" id="LWLT01000009">
    <property type="status" value="NOT_ANNOTATED_CDS"/>
    <property type="molecule type" value="Genomic_DNA"/>
</dbReference>
<evidence type="ECO:0000256" key="5">
    <source>
        <dbReference type="ARBA" id="ARBA00023242"/>
    </source>
</evidence>
<organism evidence="7 8">
    <name type="scientific">Capra hircus</name>
    <name type="common">Goat</name>
    <dbReference type="NCBI Taxonomy" id="9925"/>
    <lineage>
        <taxon>Eukaryota</taxon>
        <taxon>Metazoa</taxon>
        <taxon>Chordata</taxon>
        <taxon>Craniata</taxon>
        <taxon>Vertebrata</taxon>
        <taxon>Euteleostomi</taxon>
        <taxon>Mammalia</taxon>
        <taxon>Eutheria</taxon>
        <taxon>Laurasiatheria</taxon>
        <taxon>Artiodactyla</taxon>
        <taxon>Ruminantia</taxon>
        <taxon>Pecora</taxon>
        <taxon>Bovidae</taxon>
        <taxon>Caprinae</taxon>
        <taxon>Capra</taxon>
    </lineage>
</organism>
<dbReference type="GeneTree" id="ENSGT00940000157474"/>
<dbReference type="OMA" id="HMMPMSE"/>
<reference evidence="7" key="3">
    <citation type="submission" date="2025-09" db="UniProtKB">
        <authorList>
            <consortium name="Ensembl"/>
        </authorList>
    </citation>
    <scope>IDENTIFICATION</scope>
</reference>
<keyword evidence="3" id="KW-0238">DNA-binding</keyword>
<reference evidence="7" key="2">
    <citation type="submission" date="2025-08" db="UniProtKB">
        <authorList>
            <consortium name="Ensembl"/>
        </authorList>
    </citation>
    <scope>IDENTIFICATION</scope>
</reference>
<dbReference type="GO" id="GO:0005634">
    <property type="term" value="C:nucleus"/>
    <property type="evidence" value="ECO:0007669"/>
    <property type="project" value="UniProtKB-SubCell"/>
</dbReference>
<dbReference type="HAMAP" id="MF_00408">
    <property type="entry name" value="TATA_bind_prot_arch"/>
    <property type="match status" value="1"/>
</dbReference>
<dbReference type="Ensembl" id="ENSCHIT00000006142.1">
    <property type="protein sequence ID" value="ENSCHIP00000002058.1"/>
    <property type="gene ID" value="ENSCHIG00000004607.1"/>
</dbReference>
<comment type="subcellular location">
    <subcellularLocation>
        <location evidence="1">Nucleus</location>
    </subcellularLocation>
</comment>
<feature type="compositionally biased region" description="Polar residues" evidence="6">
    <location>
        <begin position="38"/>
        <end position="91"/>
    </location>
</feature>
<dbReference type="SUPFAM" id="SSF55945">
    <property type="entry name" value="TATA-box binding protein-like"/>
    <property type="match status" value="2"/>
</dbReference>
<dbReference type="STRING" id="9925.ENSCHIP00000002058"/>
<evidence type="ECO:0000256" key="2">
    <source>
        <dbReference type="ARBA" id="ARBA00005560"/>
    </source>
</evidence>
<dbReference type="Proteomes" id="UP000291000">
    <property type="component" value="Chromosome 11"/>
</dbReference>
<dbReference type="GO" id="GO:0006352">
    <property type="term" value="P:DNA-templated transcription initiation"/>
    <property type="evidence" value="ECO:0007669"/>
    <property type="project" value="InterPro"/>
</dbReference>
<dbReference type="PROSITE" id="PS00351">
    <property type="entry name" value="TFIID"/>
    <property type="match status" value="1"/>
</dbReference>
<dbReference type="InterPro" id="IPR033710">
    <property type="entry name" value="TBP_eukaryotic"/>
</dbReference>
<accession>A0A452DQP3</accession>
<proteinExistence type="inferred from homology"/>
<name>A0A452DQP3_CAPHI</name>
<comment type="similarity">
    <text evidence="2">Belongs to the TBP family.</text>
</comment>
<dbReference type="FunFam" id="3.30.310.10:FF:000002">
    <property type="entry name" value="TATA-box-binding protein 2"/>
    <property type="match status" value="1"/>
</dbReference>
<dbReference type="CDD" id="cd04516">
    <property type="entry name" value="TBP_eukaryotes"/>
    <property type="match status" value="1"/>
</dbReference>
<dbReference type="InterPro" id="IPR012295">
    <property type="entry name" value="TBP_dom_sf"/>
</dbReference>
<keyword evidence="5" id="KW-0539">Nucleus</keyword>
<dbReference type="AlphaFoldDB" id="A0A452DQP3"/>
<keyword evidence="4" id="KW-0804">Transcription</keyword>
<evidence type="ECO:0000256" key="1">
    <source>
        <dbReference type="ARBA" id="ARBA00004123"/>
    </source>
</evidence>
<dbReference type="PANTHER" id="PTHR10126">
    <property type="entry name" value="TATA-BOX BINDING PROTEIN"/>
    <property type="match status" value="1"/>
</dbReference>